<feature type="compositionally biased region" description="Basic and acidic residues" evidence="2">
    <location>
        <begin position="328"/>
        <end position="343"/>
    </location>
</feature>
<keyword evidence="1" id="KW-0809">Transit peptide</keyword>
<dbReference type="InterPro" id="IPR023214">
    <property type="entry name" value="HAD_sf"/>
</dbReference>
<dbReference type="AlphaFoldDB" id="S9USD3"/>
<evidence type="ECO:0000313" key="5">
    <source>
        <dbReference type="EMBL" id="EPY31818.1"/>
    </source>
</evidence>
<dbReference type="GO" id="GO:0005744">
    <property type="term" value="C:TIM23 mitochondrial import inner membrane translocase complex"/>
    <property type="evidence" value="ECO:0007669"/>
    <property type="project" value="UniProtKB-UniRule"/>
</dbReference>
<dbReference type="InterPro" id="IPR050365">
    <property type="entry name" value="TIM50"/>
</dbReference>
<feature type="signal peptide" evidence="3">
    <location>
        <begin position="1"/>
        <end position="30"/>
    </location>
</feature>
<accession>S9USD3</accession>
<dbReference type="OrthoDB" id="277011at2759"/>
<evidence type="ECO:0000256" key="3">
    <source>
        <dbReference type="SAM" id="SignalP"/>
    </source>
</evidence>
<reference evidence="5 6" key="1">
    <citation type="journal article" date="2013" name="PLoS ONE">
        <title>Predicting the Proteins of Angomonas deanei, Strigomonas culicis and Their Respective Endosymbionts Reveals New Aspects of the Trypanosomatidae Family.</title>
        <authorList>
            <person name="Motta M.C."/>
            <person name="Martins A.C."/>
            <person name="de Souza S.S."/>
            <person name="Catta-Preta C.M."/>
            <person name="Silva R."/>
            <person name="Klein C.C."/>
            <person name="de Almeida L.G."/>
            <person name="de Lima Cunha O."/>
            <person name="Ciapina L.P."/>
            <person name="Brocchi M."/>
            <person name="Colabardini A.C."/>
            <person name="de Araujo Lima B."/>
            <person name="Machado C.R."/>
            <person name="de Almeida Soares C.M."/>
            <person name="Probst C.M."/>
            <person name="de Menezes C.B."/>
            <person name="Thompson C.E."/>
            <person name="Bartholomeu D.C."/>
            <person name="Gradia D.F."/>
            <person name="Pavoni D.P."/>
            <person name="Grisard E.C."/>
            <person name="Fantinatti-Garboggini F."/>
            <person name="Marchini F.K."/>
            <person name="Rodrigues-Luiz G.F."/>
            <person name="Wagner G."/>
            <person name="Goldman G.H."/>
            <person name="Fietto J.L."/>
            <person name="Elias M.C."/>
            <person name="Goldman M.H."/>
            <person name="Sagot M.F."/>
            <person name="Pereira M."/>
            <person name="Stoco P.H."/>
            <person name="de Mendonca-Neto R.P."/>
            <person name="Teixeira S.M."/>
            <person name="Maciel T.E."/>
            <person name="de Oliveira Mendes T.A."/>
            <person name="Urmenyi T.P."/>
            <person name="de Souza W."/>
            <person name="Schenkman S."/>
            <person name="de Vasconcelos A.T."/>
        </authorList>
    </citation>
    <scope>NUCLEOTIDE SEQUENCE [LARGE SCALE GENOMIC DNA]</scope>
</reference>
<dbReference type="Proteomes" id="UP000015354">
    <property type="component" value="Unassembled WGS sequence"/>
</dbReference>
<sequence>MFAPLACHFPSSLSFIFFYTVLILLRSCMADTPKPSQSPTPPPKGCELLRDNVFDDTTEPLPHAHEELLMRRQPTMLRSGNQLIAPSANADKKYTVVFDLDETVVYARDGPLYSRAYLKDLLRAIKDDFEVIVWTAGERDYAKNVLEEINDEHIIQHLIYRHCKWFNEEDYTKDLKKLGRDMDYTIMVENTPDCVRANPQNSIIVEDFEVAQQESFYVDAEAILRATANSLTDLAADKNAADGSLDTATSSAPVATEALDASPDKPKRIHKDRTLFLLKEVLLSLVKSGKTVPDFLAGCELLTKETVVGSNEKEIPIYHLGTRRKRKDAGTPRKAVKENRDLVRNLSSSQTTTPQPPSLSTENEAQEGSRKRDREDPEGSLDDAAPVASKHRVEKVKTS</sequence>
<evidence type="ECO:0000313" key="6">
    <source>
        <dbReference type="Proteomes" id="UP000015354"/>
    </source>
</evidence>
<keyword evidence="6" id="KW-1185">Reference proteome</keyword>
<evidence type="ECO:0000256" key="1">
    <source>
        <dbReference type="RuleBase" id="RU365079"/>
    </source>
</evidence>
<comment type="subcellular location">
    <subcellularLocation>
        <location evidence="1">Mitochondrion inner membrane</location>
        <topology evidence="1">Single-pass membrane protein</topology>
    </subcellularLocation>
</comment>
<keyword evidence="3" id="KW-0732">Signal</keyword>
<feature type="chain" id="PRO_5004571488" description="Mitochondrial import inner membrane translocase subunit TIM50" evidence="3">
    <location>
        <begin position="31"/>
        <end position="399"/>
    </location>
</feature>
<feature type="domain" description="FCP1 homology" evidence="4">
    <location>
        <begin position="89"/>
        <end position="227"/>
    </location>
</feature>
<evidence type="ECO:0000256" key="2">
    <source>
        <dbReference type="SAM" id="MobiDB-lite"/>
    </source>
</evidence>
<proteinExistence type="inferred from homology"/>
<feature type="region of interest" description="Disordered" evidence="2">
    <location>
        <begin position="323"/>
        <end position="399"/>
    </location>
</feature>
<feature type="compositionally biased region" description="Basic and acidic residues" evidence="2">
    <location>
        <begin position="367"/>
        <end position="377"/>
    </location>
</feature>
<feature type="compositionally biased region" description="Low complexity" evidence="2">
    <location>
        <begin position="346"/>
        <end position="361"/>
    </location>
</feature>
<comment type="subunit">
    <text evidence="1">Component of the TIM23 complex.</text>
</comment>
<keyword evidence="1" id="KW-0813">Transport</keyword>
<evidence type="ECO:0000259" key="4">
    <source>
        <dbReference type="PROSITE" id="PS50969"/>
    </source>
</evidence>
<gene>
    <name evidence="5" type="ORF">STCU_03207</name>
</gene>
<dbReference type="SUPFAM" id="SSF56784">
    <property type="entry name" value="HAD-like"/>
    <property type="match status" value="1"/>
</dbReference>
<keyword evidence="1" id="KW-0811">Translocation</keyword>
<dbReference type="PROSITE" id="PS50969">
    <property type="entry name" value="FCP1"/>
    <property type="match status" value="1"/>
</dbReference>
<dbReference type="SMART" id="SM00577">
    <property type="entry name" value="CPDc"/>
    <property type="match status" value="1"/>
</dbReference>
<protein>
    <recommendedName>
        <fullName evidence="1">Mitochondrial import inner membrane translocase subunit TIM50</fullName>
    </recommendedName>
</protein>
<dbReference type="PANTHER" id="PTHR12210">
    <property type="entry name" value="DULLARD PROTEIN PHOSPHATASE"/>
    <property type="match status" value="1"/>
</dbReference>
<dbReference type="Gene3D" id="3.40.50.1000">
    <property type="entry name" value="HAD superfamily/HAD-like"/>
    <property type="match status" value="1"/>
</dbReference>
<dbReference type="GO" id="GO:0015031">
    <property type="term" value="P:protein transport"/>
    <property type="evidence" value="ECO:0007669"/>
    <property type="project" value="UniProtKB-KW"/>
</dbReference>
<dbReference type="FunFam" id="3.40.50.1000:FF:000159">
    <property type="entry name" value="TFIIF-stimulated CTD phosphatase"/>
    <property type="match status" value="1"/>
</dbReference>
<name>S9USD3_9TRYP</name>
<comment type="function">
    <text evidence="1">Essential component of the TIM23 complex, a complex that mediates the translocation of transit peptide-containing proteins across the mitochondrial inner membrane.</text>
</comment>
<dbReference type="InterPro" id="IPR036412">
    <property type="entry name" value="HAD-like_sf"/>
</dbReference>
<organism evidence="5 6">
    <name type="scientific">Strigomonas culicis</name>
    <dbReference type="NCBI Taxonomy" id="28005"/>
    <lineage>
        <taxon>Eukaryota</taxon>
        <taxon>Discoba</taxon>
        <taxon>Euglenozoa</taxon>
        <taxon>Kinetoplastea</taxon>
        <taxon>Metakinetoplastina</taxon>
        <taxon>Trypanosomatida</taxon>
        <taxon>Trypanosomatidae</taxon>
        <taxon>Strigomonadinae</taxon>
        <taxon>Strigomonas</taxon>
    </lineage>
</organism>
<dbReference type="InterPro" id="IPR004274">
    <property type="entry name" value="FCP1_dom"/>
</dbReference>
<comment type="caution">
    <text evidence="5">The sequence shown here is derived from an EMBL/GenBank/DDBJ whole genome shotgun (WGS) entry which is preliminary data.</text>
</comment>
<dbReference type="Pfam" id="PF03031">
    <property type="entry name" value="NIF"/>
    <property type="match status" value="1"/>
</dbReference>
<feature type="compositionally biased region" description="Basic residues" evidence="2">
    <location>
        <begin position="389"/>
        <end position="399"/>
    </location>
</feature>
<keyword evidence="1" id="KW-0653">Protein transport</keyword>
<keyword evidence="1" id="KW-0496">Mitochondrion</keyword>
<dbReference type="EMBL" id="ATMH01003207">
    <property type="protein sequence ID" value="EPY31818.1"/>
    <property type="molecule type" value="Genomic_DNA"/>
</dbReference>
<comment type="similarity">
    <text evidence="1">Belongs to the TIM50 family.</text>
</comment>